<dbReference type="RefSeq" id="WP_008507242.1">
    <property type="nucleotide sequence ID" value="NZ_CM001403.1"/>
</dbReference>
<dbReference type="STRING" id="714943.Mucpa_2875"/>
<gene>
    <name evidence="1" type="ORF">Mucpa_2875</name>
</gene>
<accession>H1YAE3</accession>
<evidence type="ECO:0000313" key="2">
    <source>
        <dbReference type="Proteomes" id="UP000002774"/>
    </source>
</evidence>
<sequence length="100" mass="11600">MEQQIQFVGFSMQEAERFLKNIVSTCIDEHHALQKHAEAELPLTPSQASKALKVSLPTLRRYVQLGLIRRHDLGPRRKVFYLSELEEDVKKVEASVFTHR</sequence>
<reference evidence="1" key="1">
    <citation type="submission" date="2011-09" db="EMBL/GenBank/DDBJ databases">
        <title>The permanent draft genome of Mucilaginibacter paludis DSM 18603.</title>
        <authorList>
            <consortium name="US DOE Joint Genome Institute (JGI-PGF)"/>
            <person name="Lucas S."/>
            <person name="Han J."/>
            <person name="Lapidus A."/>
            <person name="Bruce D."/>
            <person name="Goodwin L."/>
            <person name="Pitluck S."/>
            <person name="Peters L."/>
            <person name="Kyrpides N."/>
            <person name="Mavromatis K."/>
            <person name="Ivanova N."/>
            <person name="Mikhailova N."/>
            <person name="Held B."/>
            <person name="Detter J.C."/>
            <person name="Tapia R."/>
            <person name="Han C."/>
            <person name="Land M."/>
            <person name="Hauser L."/>
            <person name="Markowitz V."/>
            <person name="Cheng J.-F."/>
            <person name="Hugenholtz P."/>
            <person name="Woyke T."/>
            <person name="Wu D."/>
            <person name="Tindall B."/>
            <person name="Brambilla E."/>
            <person name="Klenk H.-P."/>
            <person name="Eisen J.A."/>
        </authorList>
    </citation>
    <scope>NUCLEOTIDE SEQUENCE [LARGE SCALE GENOMIC DNA]</scope>
    <source>
        <strain evidence="1">DSM 18603</strain>
    </source>
</reference>
<dbReference type="AlphaFoldDB" id="H1YAE3"/>
<organism evidence="1 2">
    <name type="scientific">Mucilaginibacter paludis DSM 18603</name>
    <dbReference type="NCBI Taxonomy" id="714943"/>
    <lineage>
        <taxon>Bacteria</taxon>
        <taxon>Pseudomonadati</taxon>
        <taxon>Bacteroidota</taxon>
        <taxon>Sphingobacteriia</taxon>
        <taxon>Sphingobacteriales</taxon>
        <taxon>Sphingobacteriaceae</taxon>
        <taxon>Mucilaginibacter</taxon>
    </lineage>
</organism>
<name>H1YAE3_9SPHI</name>
<evidence type="ECO:0000313" key="1">
    <source>
        <dbReference type="EMBL" id="EHQ26986.1"/>
    </source>
</evidence>
<dbReference type="SUPFAM" id="SSF46955">
    <property type="entry name" value="Putative DNA-binding domain"/>
    <property type="match status" value="1"/>
</dbReference>
<keyword evidence="2" id="KW-1185">Reference proteome</keyword>
<dbReference type="OrthoDB" id="678980at2"/>
<protein>
    <submittedName>
        <fullName evidence="1">Regulatory protein MerR</fullName>
    </submittedName>
</protein>
<proteinExistence type="predicted"/>
<dbReference type="InterPro" id="IPR009061">
    <property type="entry name" value="DNA-bd_dom_put_sf"/>
</dbReference>
<dbReference type="EMBL" id="CM001403">
    <property type="protein sequence ID" value="EHQ26986.1"/>
    <property type="molecule type" value="Genomic_DNA"/>
</dbReference>
<dbReference type="HOGENOM" id="CLU_2302714_0_0_10"/>
<dbReference type="Proteomes" id="UP000002774">
    <property type="component" value="Chromosome"/>
</dbReference>